<evidence type="ECO:0000256" key="1">
    <source>
        <dbReference type="SAM" id="SignalP"/>
    </source>
</evidence>
<dbReference type="EMBL" id="BMXG01000001">
    <property type="protein sequence ID" value="GHB90121.1"/>
    <property type="molecule type" value="Genomic_DNA"/>
</dbReference>
<sequence length="141" mass="15841">MKKMLMLFAMLCGWTICGLSPTALADDEINPNTVTNEKLSLIRIPEVKFKNTPLSEVIAYLEKESVENDPGPVVTGVRFIYMSPKDKSQEPVVKLSLRNVKLGSALEIICQKTGYEWDFRDGMVIVKPNDDSETQSSNIRM</sequence>
<name>A0A8J3D911_9BACT</name>
<keyword evidence="1" id="KW-0732">Signal</keyword>
<protein>
    <submittedName>
        <fullName evidence="2">Uncharacterized protein</fullName>
    </submittedName>
</protein>
<organism evidence="2 3">
    <name type="scientific">Cerasicoccus arenae</name>
    <dbReference type="NCBI Taxonomy" id="424488"/>
    <lineage>
        <taxon>Bacteria</taxon>
        <taxon>Pseudomonadati</taxon>
        <taxon>Verrucomicrobiota</taxon>
        <taxon>Opitutia</taxon>
        <taxon>Puniceicoccales</taxon>
        <taxon>Cerasicoccaceae</taxon>
        <taxon>Cerasicoccus</taxon>
    </lineage>
</organism>
<keyword evidence="3" id="KW-1185">Reference proteome</keyword>
<dbReference type="Proteomes" id="UP000642829">
    <property type="component" value="Unassembled WGS sequence"/>
</dbReference>
<accession>A0A8J3D911</accession>
<comment type="caution">
    <text evidence="2">The sequence shown here is derived from an EMBL/GenBank/DDBJ whole genome shotgun (WGS) entry which is preliminary data.</text>
</comment>
<dbReference type="RefSeq" id="WP_189510673.1">
    <property type="nucleotide sequence ID" value="NZ_BMXG01000001.1"/>
</dbReference>
<proteinExistence type="predicted"/>
<evidence type="ECO:0000313" key="3">
    <source>
        <dbReference type="Proteomes" id="UP000642829"/>
    </source>
</evidence>
<reference evidence="2" key="1">
    <citation type="journal article" date="2014" name="Int. J. Syst. Evol. Microbiol.">
        <title>Complete genome sequence of Corynebacterium casei LMG S-19264T (=DSM 44701T), isolated from a smear-ripened cheese.</title>
        <authorList>
            <consortium name="US DOE Joint Genome Institute (JGI-PGF)"/>
            <person name="Walter F."/>
            <person name="Albersmeier A."/>
            <person name="Kalinowski J."/>
            <person name="Ruckert C."/>
        </authorList>
    </citation>
    <scope>NUCLEOTIDE SEQUENCE</scope>
    <source>
        <strain evidence="2">KCTC 12870</strain>
    </source>
</reference>
<gene>
    <name evidence="2" type="ORF">GCM10007047_00920</name>
</gene>
<reference evidence="2" key="2">
    <citation type="submission" date="2020-09" db="EMBL/GenBank/DDBJ databases">
        <authorList>
            <person name="Sun Q."/>
            <person name="Kim S."/>
        </authorList>
    </citation>
    <scope>NUCLEOTIDE SEQUENCE</scope>
    <source>
        <strain evidence="2">KCTC 12870</strain>
    </source>
</reference>
<evidence type="ECO:0000313" key="2">
    <source>
        <dbReference type="EMBL" id="GHB90121.1"/>
    </source>
</evidence>
<dbReference type="AlphaFoldDB" id="A0A8J3D911"/>
<feature type="signal peptide" evidence="1">
    <location>
        <begin position="1"/>
        <end position="25"/>
    </location>
</feature>
<feature type="chain" id="PRO_5035205836" evidence="1">
    <location>
        <begin position="26"/>
        <end position="141"/>
    </location>
</feature>